<feature type="region of interest" description="Disordered" evidence="1">
    <location>
        <begin position="1"/>
        <end position="108"/>
    </location>
</feature>
<protein>
    <submittedName>
        <fullName evidence="2">Uncharacterized protein</fullName>
    </submittedName>
</protein>
<sequence>MPLPVRTASIRTNTADSRKTTSRLAQPSQQASSRKPQKGEDSKGVNVSYTEEIGSSAASATDSANGSQPSSRIPSPFKRKHSSQASHNQQASTNQLKPPLKSHSRQRSAVLPPLSVQQKLGHSRSISAVSVNTNSTLGSDISKAPAKSRFNVSQSPVKAAKTQTVPEARATLSAAPSLRGNANLLHLEPFQNELLQLSIVYKESTQGLRAFERSIAQSLAKQQAQLVSFRDDVQRRKQAFGTASNHLAIDSWLQNLGHHKTCQSVQELSVVVRDLQSLEQIFDGEDGLAAAFHNWQSLITDRDGKDPVSACTDYASLHVIFEQDLAPDLYRFEQQVASSVATLASLPPCLPGSSVSLIVQAQGSLTRCLLSQCQVMLQVGDQHVLEHRQWLDQEIAAAVDELETPTAIAGSHSRPIWDT</sequence>
<dbReference type="EMBL" id="JAVRRG010000009">
    <property type="protein sequence ID" value="KAK5099668.1"/>
    <property type="molecule type" value="Genomic_DNA"/>
</dbReference>
<evidence type="ECO:0000256" key="1">
    <source>
        <dbReference type="SAM" id="MobiDB-lite"/>
    </source>
</evidence>
<feature type="compositionally biased region" description="Polar residues" evidence="1">
    <location>
        <begin position="56"/>
        <end position="73"/>
    </location>
</feature>
<accession>A0ABR0KLH4</accession>
<evidence type="ECO:0000313" key="2">
    <source>
        <dbReference type="EMBL" id="KAK5099668.1"/>
    </source>
</evidence>
<name>A0ABR0KLH4_9EURO</name>
<comment type="caution">
    <text evidence="2">The sequence shown here is derived from an EMBL/GenBank/DDBJ whole genome shotgun (WGS) entry which is preliminary data.</text>
</comment>
<feature type="compositionally biased region" description="Low complexity" evidence="1">
    <location>
        <begin position="83"/>
        <end position="95"/>
    </location>
</feature>
<reference evidence="2 3" key="1">
    <citation type="submission" date="2023-08" db="EMBL/GenBank/DDBJ databases">
        <title>Black Yeasts Isolated from many extreme environments.</title>
        <authorList>
            <person name="Coleine C."/>
            <person name="Stajich J.E."/>
            <person name="Selbmann L."/>
        </authorList>
    </citation>
    <scope>NUCLEOTIDE SEQUENCE [LARGE SCALE GENOMIC DNA]</scope>
    <source>
        <strain evidence="2 3">CCFEE 5885</strain>
    </source>
</reference>
<keyword evidence="3" id="KW-1185">Reference proteome</keyword>
<organism evidence="2 3">
    <name type="scientific">Lithohypha guttulata</name>
    <dbReference type="NCBI Taxonomy" id="1690604"/>
    <lineage>
        <taxon>Eukaryota</taxon>
        <taxon>Fungi</taxon>
        <taxon>Dikarya</taxon>
        <taxon>Ascomycota</taxon>
        <taxon>Pezizomycotina</taxon>
        <taxon>Eurotiomycetes</taxon>
        <taxon>Chaetothyriomycetidae</taxon>
        <taxon>Chaetothyriales</taxon>
        <taxon>Trichomeriaceae</taxon>
        <taxon>Lithohypha</taxon>
    </lineage>
</organism>
<dbReference type="Proteomes" id="UP001345013">
    <property type="component" value="Unassembled WGS sequence"/>
</dbReference>
<evidence type="ECO:0000313" key="3">
    <source>
        <dbReference type="Proteomes" id="UP001345013"/>
    </source>
</evidence>
<feature type="compositionally biased region" description="Polar residues" evidence="1">
    <location>
        <begin position="22"/>
        <end position="34"/>
    </location>
</feature>
<proteinExistence type="predicted"/>
<gene>
    <name evidence="2" type="ORF">LTR24_001327</name>
</gene>